<accession>A0AAV9VRB7</accession>
<proteinExistence type="predicted"/>
<protein>
    <submittedName>
        <fullName evidence="1">Uncharacterized protein</fullName>
    </submittedName>
</protein>
<name>A0AAV9VRB7_9PEZI</name>
<comment type="caution">
    <text evidence="1">The sequence shown here is derived from an EMBL/GenBank/DDBJ whole genome shotgun (WGS) entry which is preliminary data.</text>
</comment>
<gene>
    <name evidence="1" type="ORF">TWF481_003057</name>
</gene>
<dbReference type="Proteomes" id="UP001370758">
    <property type="component" value="Unassembled WGS sequence"/>
</dbReference>
<dbReference type="EMBL" id="JAVHJL010000013">
    <property type="protein sequence ID" value="KAK6495029.1"/>
    <property type="molecule type" value="Genomic_DNA"/>
</dbReference>
<organism evidence="1 2">
    <name type="scientific">Arthrobotrys musiformis</name>
    <dbReference type="NCBI Taxonomy" id="47236"/>
    <lineage>
        <taxon>Eukaryota</taxon>
        <taxon>Fungi</taxon>
        <taxon>Dikarya</taxon>
        <taxon>Ascomycota</taxon>
        <taxon>Pezizomycotina</taxon>
        <taxon>Orbiliomycetes</taxon>
        <taxon>Orbiliales</taxon>
        <taxon>Orbiliaceae</taxon>
        <taxon>Arthrobotrys</taxon>
    </lineage>
</organism>
<sequence length="113" mass="12853">MPDYAIPKVSFQIAKNRDVKGEGGLLWHSVQKSGFIIKSYRHPEISTLCAGTIQNAYRDPGAGIDRGWDPRPVYFANSELGQWVFKSWYIVFKIKKDSKVKEGRRYVAIATMA</sequence>
<dbReference type="AlphaFoldDB" id="A0AAV9VRB7"/>
<keyword evidence="2" id="KW-1185">Reference proteome</keyword>
<evidence type="ECO:0000313" key="1">
    <source>
        <dbReference type="EMBL" id="KAK6495029.1"/>
    </source>
</evidence>
<evidence type="ECO:0000313" key="2">
    <source>
        <dbReference type="Proteomes" id="UP001370758"/>
    </source>
</evidence>
<reference evidence="1 2" key="1">
    <citation type="submission" date="2023-08" db="EMBL/GenBank/DDBJ databases">
        <authorList>
            <person name="Palmer J.M."/>
        </authorList>
    </citation>
    <scope>NUCLEOTIDE SEQUENCE [LARGE SCALE GENOMIC DNA]</scope>
    <source>
        <strain evidence="1 2">TWF481</strain>
    </source>
</reference>